<dbReference type="EMBL" id="CP051627">
    <property type="protein sequence ID" value="UPT23090.1"/>
    <property type="molecule type" value="Genomic_DNA"/>
</dbReference>
<gene>
    <name evidence="1" type="ORF">FOF52_20885</name>
</gene>
<protein>
    <submittedName>
        <fullName evidence="1">Uncharacterized protein</fullName>
    </submittedName>
</protein>
<dbReference type="RefSeq" id="WP_248591612.1">
    <property type="nucleotide sequence ID" value="NZ_BAABEB010000018.1"/>
</dbReference>
<keyword evidence="2" id="KW-1185">Reference proteome</keyword>
<evidence type="ECO:0000313" key="1">
    <source>
        <dbReference type="EMBL" id="UPT23090.1"/>
    </source>
</evidence>
<organism evidence="1 2">
    <name type="scientific">Thermobifida alba</name>
    <name type="common">Thermomonospora alba</name>
    <dbReference type="NCBI Taxonomy" id="53522"/>
    <lineage>
        <taxon>Bacteria</taxon>
        <taxon>Bacillati</taxon>
        <taxon>Actinomycetota</taxon>
        <taxon>Actinomycetes</taxon>
        <taxon>Streptosporangiales</taxon>
        <taxon>Nocardiopsidaceae</taxon>
        <taxon>Thermobifida</taxon>
    </lineage>
</organism>
<evidence type="ECO:0000313" key="2">
    <source>
        <dbReference type="Proteomes" id="UP000832041"/>
    </source>
</evidence>
<accession>A0ABY4L9H6</accession>
<dbReference type="Proteomes" id="UP000832041">
    <property type="component" value="Chromosome"/>
</dbReference>
<sequence length="203" mass="23214">MYLIARGLTRTAVPGEDHDIGNRVSLALALWRQPPFGEHPDLREHPAFQKYPGLQVCARVRLGLSRADRKRVSSYHAERRLKHSEVAFHRDRLDYLLRDTATARAWWTDRHGISEESQEVFDRFFLPLLRDGSEPRDKAIRISAILASAIRRLENSSADYPGFLRTADALLRRYGQTDLADQLPGLSQEAEGLATPRFPEELD</sequence>
<reference evidence="1 2" key="1">
    <citation type="submission" date="2020-04" db="EMBL/GenBank/DDBJ databases">
        <title>Thermobifida alba genome sequencing and assembly.</title>
        <authorList>
            <person name="Luzics S."/>
            <person name="Horvath B."/>
            <person name="Nagy I."/>
            <person name="Toth A."/>
            <person name="Nagy I."/>
            <person name="Kukolya J."/>
        </authorList>
    </citation>
    <scope>NUCLEOTIDE SEQUENCE [LARGE SCALE GENOMIC DNA]</scope>
    <source>
        <strain evidence="1 2">DSM 43795</strain>
    </source>
</reference>
<proteinExistence type="predicted"/>
<name>A0ABY4L9H6_THEAE</name>